<accession>A0ABR0DY71</accession>
<proteinExistence type="predicted"/>
<dbReference type="EMBL" id="JAXOVC010000014">
    <property type="protein sequence ID" value="KAK4494104.1"/>
    <property type="molecule type" value="Genomic_DNA"/>
</dbReference>
<protein>
    <submittedName>
        <fullName evidence="1">Uncharacterized protein</fullName>
    </submittedName>
</protein>
<evidence type="ECO:0000313" key="1">
    <source>
        <dbReference type="EMBL" id="KAK4494104.1"/>
    </source>
</evidence>
<gene>
    <name evidence="1" type="ORF">PRZ48_014402</name>
</gene>
<keyword evidence="2" id="KW-1185">Reference proteome</keyword>
<evidence type="ECO:0000313" key="2">
    <source>
        <dbReference type="Proteomes" id="UP001305779"/>
    </source>
</evidence>
<reference evidence="1 2" key="1">
    <citation type="journal article" date="2023" name="G3 (Bethesda)">
        <title>A chromosome-level genome assembly of Zasmidium syzygii isolated from banana leaves.</title>
        <authorList>
            <person name="van Westerhoven A.C."/>
            <person name="Mehrabi R."/>
            <person name="Talebi R."/>
            <person name="Steentjes M.B.F."/>
            <person name="Corcolon B."/>
            <person name="Chong P.A."/>
            <person name="Kema G.H.J."/>
            <person name="Seidl M.F."/>
        </authorList>
    </citation>
    <scope>NUCLEOTIDE SEQUENCE [LARGE SCALE GENOMIC DNA]</scope>
    <source>
        <strain evidence="1 2">P124</strain>
    </source>
</reference>
<organism evidence="1 2">
    <name type="scientific">Zasmidium cellare</name>
    <name type="common">Wine cellar mold</name>
    <name type="synonym">Racodium cellare</name>
    <dbReference type="NCBI Taxonomy" id="395010"/>
    <lineage>
        <taxon>Eukaryota</taxon>
        <taxon>Fungi</taxon>
        <taxon>Dikarya</taxon>
        <taxon>Ascomycota</taxon>
        <taxon>Pezizomycotina</taxon>
        <taxon>Dothideomycetes</taxon>
        <taxon>Dothideomycetidae</taxon>
        <taxon>Mycosphaerellales</taxon>
        <taxon>Mycosphaerellaceae</taxon>
        <taxon>Zasmidium</taxon>
    </lineage>
</organism>
<comment type="caution">
    <text evidence="1">The sequence shown here is derived from an EMBL/GenBank/DDBJ whole genome shotgun (WGS) entry which is preliminary data.</text>
</comment>
<sequence length="71" mass="7892">MGEPVAEGLELVEVANAPEVWQQETNLTKYMSESKFAPVQSPVPANEKHIWKVTKAERSCSWACASQHSGY</sequence>
<name>A0ABR0DY71_ZASCE</name>
<dbReference type="Proteomes" id="UP001305779">
    <property type="component" value="Unassembled WGS sequence"/>
</dbReference>